<accession>A0AAV4UQA5</accession>
<evidence type="ECO:0000313" key="2">
    <source>
        <dbReference type="EMBL" id="GIY59749.1"/>
    </source>
</evidence>
<name>A0AAV4UQA5_CAEEX</name>
<feature type="coiled-coil region" evidence="1">
    <location>
        <begin position="16"/>
        <end position="64"/>
    </location>
</feature>
<keyword evidence="3" id="KW-1185">Reference proteome</keyword>
<proteinExistence type="predicted"/>
<reference evidence="2 3" key="1">
    <citation type="submission" date="2021-06" db="EMBL/GenBank/DDBJ databases">
        <title>Caerostris extrusa draft genome.</title>
        <authorList>
            <person name="Kono N."/>
            <person name="Arakawa K."/>
        </authorList>
    </citation>
    <scope>NUCLEOTIDE SEQUENCE [LARGE SCALE GENOMIC DNA]</scope>
</reference>
<dbReference type="Proteomes" id="UP001054945">
    <property type="component" value="Unassembled WGS sequence"/>
</dbReference>
<organism evidence="2 3">
    <name type="scientific">Caerostris extrusa</name>
    <name type="common">Bark spider</name>
    <name type="synonym">Caerostris bankana</name>
    <dbReference type="NCBI Taxonomy" id="172846"/>
    <lineage>
        <taxon>Eukaryota</taxon>
        <taxon>Metazoa</taxon>
        <taxon>Ecdysozoa</taxon>
        <taxon>Arthropoda</taxon>
        <taxon>Chelicerata</taxon>
        <taxon>Arachnida</taxon>
        <taxon>Araneae</taxon>
        <taxon>Araneomorphae</taxon>
        <taxon>Entelegynae</taxon>
        <taxon>Araneoidea</taxon>
        <taxon>Araneidae</taxon>
        <taxon>Caerostris</taxon>
    </lineage>
</organism>
<evidence type="ECO:0000256" key="1">
    <source>
        <dbReference type="SAM" id="Coils"/>
    </source>
</evidence>
<gene>
    <name evidence="2" type="primary">AVEN_115934_1</name>
    <name evidence="2" type="ORF">CEXT_351101</name>
</gene>
<sequence length="68" mass="8021">MFANRTVNPSPNRTSIKEANDHLQLLHERVMELESTTQEQSEALKKKEELLQATIRDITDLKIRKYRI</sequence>
<evidence type="ECO:0000313" key="3">
    <source>
        <dbReference type="Proteomes" id="UP001054945"/>
    </source>
</evidence>
<keyword evidence="1" id="KW-0175">Coiled coil</keyword>
<protein>
    <submittedName>
        <fullName evidence="2">Uncharacterized protein</fullName>
    </submittedName>
</protein>
<dbReference type="EMBL" id="BPLR01013242">
    <property type="protein sequence ID" value="GIY59749.1"/>
    <property type="molecule type" value="Genomic_DNA"/>
</dbReference>
<comment type="caution">
    <text evidence="2">The sequence shown here is derived from an EMBL/GenBank/DDBJ whole genome shotgun (WGS) entry which is preliminary data.</text>
</comment>
<dbReference type="AlphaFoldDB" id="A0AAV4UQA5"/>